<dbReference type="GeneID" id="11536993"/>
<dbReference type="EMBL" id="JN132397">
    <property type="protein sequence ID" value="AET34417.1"/>
    <property type="molecule type" value="Genomic_DNA"/>
</dbReference>
<reference evidence="1 2" key="1">
    <citation type="submission" date="2011-06" db="EMBL/GenBank/DDBJ databases">
        <authorList>
            <person name="Timms A.R."/>
            <person name="AlKhandari S."/>
            <person name="Wilson R."/>
            <person name="Rowsell J."/>
            <person name="Connerton I.F."/>
        </authorList>
    </citation>
    <scope>NUCLEOTIDE SEQUENCE [LARGE SCALE GENOMIC DNA]</scope>
</reference>
<keyword evidence="2" id="KW-1185">Reference proteome</keyword>
<proteinExistence type="predicted"/>
<dbReference type="RefSeq" id="YP_004956986.1">
    <property type="nucleotide sequence ID" value="NC_016562.1"/>
</dbReference>
<evidence type="ECO:0000313" key="1">
    <source>
        <dbReference type="EMBL" id="AET34417.1"/>
    </source>
</evidence>
<protein>
    <submittedName>
        <fullName evidence="1">Uncharacterized protein</fullName>
    </submittedName>
</protein>
<name>G8GJ32_9CAUD</name>
<evidence type="ECO:0000313" key="2">
    <source>
        <dbReference type="Proteomes" id="UP000005880"/>
    </source>
</evidence>
<accession>G8GJ32</accession>
<dbReference type="Proteomes" id="UP000005880">
    <property type="component" value="Segment"/>
</dbReference>
<dbReference type="KEGG" id="vg:11536993"/>
<sequence length="238" mass="27085">MFSFPNFQFHDFLSINIGNIYREGFMGILNTAVGAISDFFGGDKTQSAITELAQKIQKTYGINFDLESLYSIDIFALKNEVPGAGRINILDLPNMDILIQRVSIDPISFAEINEWIGSSWVYTQGRHELQQLTITFRDSDGGFLYSAFKKLTGHLKDQYPDDQMWIIKIRKRTLRESRNYINQSVQNNEFKNGGHVIIDTQCAMIRSHGGLSLDQNSNGLATFDVTFLFDPFPPQISY</sequence>
<organism evidence="1 2">
    <name type="scientific">Campylobacter phage CPX</name>
    <dbReference type="NCBI Taxonomy" id="2885911"/>
    <lineage>
        <taxon>Viruses</taxon>
        <taxon>Duplodnaviria</taxon>
        <taxon>Heunggongvirae</taxon>
        <taxon>Uroviricota</taxon>
        <taxon>Caudoviricetes</taxon>
        <taxon>Connertonviridae</taxon>
        <taxon>Fletchervirus</taxon>
        <taxon>Fletchervirus CPX</taxon>
    </lineage>
</organism>